<dbReference type="EMBL" id="JAEPRC010000398">
    <property type="protein sequence ID" value="KAG2198208.1"/>
    <property type="molecule type" value="Genomic_DNA"/>
</dbReference>
<keyword evidence="4" id="KW-1185">Reference proteome</keyword>
<feature type="compositionally biased region" description="Polar residues" evidence="1">
    <location>
        <begin position="98"/>
        <end position="107"/>
    </location>
</feature>
<dbReference type="InterPro" id="IPR000195">
    <property type="entry name" value="Rab-GAP-TBC_dom"/>
</dbReference>
<dbReference type="SUPFAM" id="SSF47923">
    <property type="entry name" value="Ypt/Rab-GAP domain of gyp1p"/>
    <property type="match status" value="2"/>
</dbReference>
<name>A0A8H7QUV7_9FUNG</name>
<dbReference type="OrthoDB" id="26371at2759"/>
<dbReference type="Proteomes" id="UP000650833">
    <property type="component" value="Unassembled WGS sequence"/>
</dbReference>
<comment type="caution">
    <text evidence="3">The sequence shown here is derived from an EMBL/GenBank/DDBJ whole genome shotgun (WGS) entry which is preliminary data.</text>
</comment>
<sequence>MEQQSHKSFWKRRGLKLPGSISVVPSFSTTSEDDKYNKTEVIGARYTYNSLVTFHDASLKPVMLPSQYPALNNQISSHQQQQTGNKSVDKHSKKNNHARSTSTQKSFNAFLKDTNDEWSDDIHEPGKQPSIVTSDPSIDHNTLAKASKAVETVLSTITIPVDPSSQPPRKKKSINPNGIKDHIEDILLDPTLSLKWTNMEDARDSMKSKKFNEVLSVSNVDLVTLRSLSWSGIPEELRMIAWQLLLGYLPCNSARREITLARKRKEYSDSVTATYARGIAGLDQALWHQIHIDIPRTNPGIPLYQYEATQLCLERILYQWAIRHPASGYVQGINDLVTPIFEVFLSAYIDEDPEQYDVGKLDKEILSVIEADSFWCLSKLLDGIQDNYTFAQPGIQRQILTLKELVTRIDARLAQHLQNEGIEFIQFAFRWMNCLLMRELPLRSTIRMWDTYLAEGSSEGFSEFHVYVCAAFLVKWSNQLQKLDFQGVMIFLQQLPTQGWQEKDVELLLSEAYMWKTLFHNAPNHLK</sequence>
<dbReference type="GO" id="GO:0005096">
    <property type="term" value="F:GTPase activator activity"/>
    <property type="evidence" value="ECO:0007669"/>
    <property type="project" value="TreeGrafter"/>
</dbReference>
<dbReference type="PANTHER" id="PTHR22957">
    <property type="entry name" value="TBC1 DOMAIN FAMILY MEMBER GTPASE-ACTIVATING PROTEIN"/>
    <property type="match status" value="1"/>
</dbReference>
<evidence type="ECO:0000313" key="3">
    <source>
        <dbReference type="EMBL" id="KAG2198208.1"/>
    </source>
</evidence>
<gene>
    <name evidence="3" type="ORF">INT46_006616</name>
</gene>
<protein>
    <recommendedName>
        <fullName evidence="2">Rab-GAP TBC domain-containing protein</fullName>
    </recommendedName>
</protein>
<accession>A0A8H7QUV7</accession>
<dbReference type="AlphaFoldDB" id="A0A8H7QUV7"/>
<dbReference type="Gene3D" id="1.10.472.80">
    <property type="entry name" value="Ypt/Rab-GAP domain of gyp1p, domain 3"/>
    <property type="match status" value="1"/>
</dbReference>
<dbReference type="Gene3D" id="1.10.10.750">
    <property type="entry name" value="Ypt/Rab-GAP domain of gyp1p, domain 1"/>
    <property type="match status" value="1"/>
</dbReference>
<dbReference type="FunFam" id="1.10.472.80:FF:000001">
    <property type="entry name" value="TBC1 domain family member 22B"/>
    <property type="match status" value="1"/>
</dbReference>
<evidence type="ECO:0000259" key="2">
    <source>
        <dbReference type="PROSITE" id="PS50086"/>
    </source>
</evidence>
<evidence type="ECO:0000313" key="4">
    <source>
        <dbReference type="Proteomes" id="UP000650833"/>
    </source>
</evidence>
<dbReference type="InterPro" id="IPR035969">
    <property type="entry name" value="Rab-GAP_TBC_sf"/>
</dbReference>
<dbReference type="Pfam" id="PF00566">
    <property type="entry name" value="RabGAP-TBC"/>
    <property type="match status" value="1"/>
</dbReference>
<dbReference type="FunFam" id="1.10.8.270:FF:000037">
    <property type="entry name" value="TBC1 domain family member 22A"/>
    <property type="match status" value="1"/>
</dbReference>
<dbReference type="Gene3D" id="1.10.8.270">
    <property type="entry name" value="putative rabgap domain of human tbc1 domain family member 14 like domains"/>
    <property type="match status" value="1"/>
</dbReference>
<reference evidence="3" key="1">
    <citation type="submission" date="2020-12" db="EMBL/GenBank/DDBJ databases">
        <title>Metabolic potential, ecology and presence of endohyphal bacteria is reflected in genomic diversity of Mucoromycotina.</title>
        <authorList>
            <person name="Muszewska A."/>
            <person name="Okrasinska A."/>
            <person name="Steczkiewicz K."/>
            <person name="Drgas O."/>
            <person name="Orlowska M."/>
            <person name="Perlinska-Lenart U."/>
            <person name="Aleksandrzak-Piekarczyk T."/>
            <person name="Szatraj K."/>
            <person name="Zielenkiewicz U."/>
            <person name="Pilsyk S."/>
            <person name="Malc E."/>
            <person name="Mieczkowski P."/>
            <person name="Kruszewska J.S."/>
            <person name="Biernat P."/>
            <person name="Pawlowska J."/>
        </authorList>
    </citation>
    <scope>NUCLEOTIDE SEQUENCE</scope>
    <source>
        <strain evidence="3">CBS 226.32</strain>
    </source>
</reference>
<proteinExistence type="predicted"/>
<dbReference type="GO" id="GO:0005794">
    <property type="term" value="C:Golgi apparatus"/>
    <property type="evidence" value="ECO:0007669"/>
    <property type="project" value="TreeGrafter"/>
</dbReference>
<evidence type="ECO:0000256" key="1">
    <source>
        <dbReference type="SAM" id="MobiDB-lite"/>
    </source>
</evidence>
<dbReference type="PROSITE" id="PS50086">
    <property type="entry name" value="TBC_RABGAP"/>
    <property type="match status" value="1"/>
</dbReference>
<feature type="domain" description="Rab-GAP TBC" evidence="2">
    <location>
        <begin position="232"/>
        <end position="456"/>
    </location>
</feature>
<feature type="compositionally biased region" description="Polar residues" evidence="1">
    <location>
        <begin position="75"/>
        <end position="86"/>
    </location>
</feature>
<organism evidence="3 4">
    <name type="scientific">Mucor plumbeus</name>
    <dbReference type="NCBI Taxonomy" id="97098"/>
    <lineage>
        <taxon>Eukaryota</taxon>
        <taxon>Fungi</taxon>
        <taxon>Fungi incertae sedis</taxon>
        <taxon>Mucoromycota</taxon>
        <taxon>Mucoromycotina</taxon>
        <taxon>Mucoromycetes</taxon>
        <taxon>Mucorales</taxon>
        <taxon>Mucorineae</taxon>
        <taxon>Mucoraceae</taxon>
        <taxon>Mucor</taxon>
    </lineage>
</organism>
<dbReference type="SMART" id="SM00164">
    <property type="entry name" value="TBC"/>
    <property type="match status" value="1"/>
</dbReference>
<feature type="region of interest" description="Disordered" evidence="1">
    <location>
        <begin position="75"/>
        <end position="107"/>
    </location>
</feature>
<dbReference type="PANTHER" id="PTHR22957:SF26">
    <property type="entry name" value="LD44506P"/>
    <property type="match status" value="1"/>
</dbReference>